<dbReference type="GeneID" id="117657507"/>
<dbReference type="PANTHER" id="PTHR26450:SF23">
    <property type="entry name" value="OLFACTORY RECEPTOR 52E5"/>
    <property type="match status" value="1"/>
</dbReference>
<feature type="transmembrane region" description="Helical" evidence="10">
    <location>
        <begin position="241"/>
        <end position="262"/>
    </location>
</feature>
<dbReference type="GO" id="GO:0004930">
    <property type="term" value="F:G protein-coupled receptor activity"/>
    <property type="evidence" value="ECO:0007669"/>
    <property type="project" value="UniProtKB-KW"/>
</dbReference>
<dbReference type="PROSITE" id="PS50262">
    <property type="entry name" value="G_PROTEIN_RECEP_F1_2"/>
    <property type="match status" value="1"/>
</dbReference>
<feature type="transmembrane region" description="Helical" evidence="10">
    <location>
        <begin position="102"/>
        <end position="123"/>
    </location>
</feature>
<feature type="transmembrane region" description="Helical" evidence="10">
    <location>
        <begin position="144"/>
        <end position="167"/>
    </location>
</feature>
<keyword evidence="9" id="KW-0675">Receptor</keyword>
<dbReference type="PRINTS" id="PR00237">
    <property type="entry name" value="GPCRRHODOPSN"/>
</dbReference>
<dbReference type="SUPFAM" id="SSF81321">
    <property type="entry name" value="Family A G protein-coupled receptor-like"/>
    <property type="match status" value="1"/>
</dbReference>
<keyword evidence="6 10" id="KW-1133">Transmembrane helix</keyword>
<dbReference type="RefSeq" id="XP_034261531.1">
    <property type="nucleotide sequence ID" value="XM_034405640.1"/>
</dbReference>
<evidence type="ECO:0000256" key="5">
    <source>
        <dbReference type="ARBA" id="ARBA00022725"/>
    </source>
</evidence>
<evidence type="ECO:0000313" key="13">
    <source>
        <dbReference type="RefSeq" id="XP_034261531.1"/>
    </source>
</evidence>
<evidence type="ECO:0000256" key="3">
    <source>
        <dbReference type="ARBA" id="ARBA00022606"/>
    </source>
</evidence>
<comment type="similarity">
    <text evidence="9">Belongs to the G-protein coupled receptor 1 family.</text>
</comment>
<dbReference type="GO" id="GO:0004984">
    <property type="term" value="F:olfactory receptor activity"/>
    <property type="evidence" value="ECO:0007669"/>
    <property type="project" value="InterPro"/>
</dbReference>
<feature type="transmembrane region" description="Helical" evidence="10">
    <location>
        <begin position="63"/>
        <end position="90"/>
    </location>
</feature>
<comment type="subcellular location">
    <subcellularLocation>
        <location evidence="10">Cell membrane</location>
        <topology evidence="10">Multi-pass membrane protein</topology>
    </subcellularLocation>
    <subcellularLocation>
        <location evidence="2">Membrane</location>
        <topology evidence="2">Multi-pass membrane protein</topology>
    </subcellularLocation>
</comment>
<keyword evidence="7 10" id="KW-0472">Membrane</keyword>
<evidence type="ECO:0000256" key="9">
    <source>
        <dbReference type="RuleBase" id="RU000688"/>
    </source>
</evidence>
<keyword evidence="5 10" id="KW-0552">Olfaction</keyword>
<proteinExistence type="inferred from homology"/>
<keyword evidence="8 9" id="KW-0807">Transducer</keyword>
<dbReference type="Gene3D" id="1.20.1070.10">
    <property type="entry name" value="Rhodopsin 7-helix transmembrane proteins"/>
    <property type="match status" value="1"/>
</dbReference>
<keyword evidence="9" id="KW-0297">G-protein coupled receptor</keyword>
<evidence type="ECO:0000256" key="2">
    <source>
        <dbReference type="ARBA" id="ARBA00004141"/>
    </source>
</evidence>
<evidence type="ECO:0000256" key="6">
    <source>
        <dbReference type="ARBA" id="ARBA00022989"/>
    </source>
</evidence>
<dbReference type="InParanoid" id="A0A6P9AZG9"/>
<evidence type="ECO:0000256" key="8">
    <source>
        <dbReference type="ARBA" id="ARBA00023224"/>
    </source>
</evidence>
<protein>
    <recommendedName>
        <fullName evidence="10">Olfactory receptor</fullName>
    </recommendedName>
</protein>
<dbReference type="AlphaFoldDB" id="A0A6P9AZG9"/>
<dbReference type="PRINTS" id="PR00245">
    <property type="entry name" value="OLFACTORYR"/>
</dbReference>
<sequence>MMPASNASHFYSPSCTLLGVPGLEALHPWLSIPLCVGYAIALLGNFTILSVVKTEAILHQPMFYFLCLLSFVDLGLSTSTLPKMLAIFWFGLGEITFDACLAQMFFIHTFTGMESVVLLAMAFDRFVAICDPLRYTVILTKERVAWMCAGVVLRPTLLVIPITLMTLRLPFCKPHLTIAHTYCEHMGIAKLACTDIRVNSIYGLFTIAFLMLDLVLIFGSYVLILRAVFHLPSREARLKSLGTCSSHVAVIFVFYTPAFFSFLTHRFGHNIPLFGHILIANLYVILPPMLNPVIYGVRTREIRKRILRLFSSGRGLWTHTS</sequence>
<dbReference type="KEGG" id="pgut:117657507"/>
<dbReference type="Pfam" id="PF13853">
    <property type="entry name" value="7tm_4"/>
    <property type="match status" value="1"/>
</dbReference>
<reference evidence="13" key="1">
    <citation type="submission" date="2025-08" db="UniProtKB">
        <authorList>
            <consortium name="RefSeq"/>
        </authorList>
    </citation>
    <scope>IDENTIFICATION</scope>
    <source>
        <tissue evidence="13">Blood</tissue>
    </source>
</reference>
<comment type="function">
    <text evidence="1">Odorant receptor.</text>
</comment>
<evidence type="ECO:0000313" key="12">
    <source>
        <dbReference type="Proteomes" id="UP001652622"/>
    </source>
</evidence>
<dbReference type="GO" id="GO:0005886">
    <property type="term" value="C:plasma membrane"/>
    <property type="evidence" value="ECO:0007669"/>
    <property type="project" value="UniProtKB-SubCell"/>
</dbReference>
<keyword evidence="4 9" id="KW-0812">Transmembrane</keyword>
<feature type="domain" description="G-protein coupled receptors family 1 profile" evidence="11">
    <location>
        <begin position="44"/>
        <end position="295"/>
    </location>
</feature>
<gene>
    <name evidence="13" type="primary">LOC117657507</name>
</gene>
<name>A0A6P9AZG9_PANGU</name>
<feature type="transmembrane region" description="Helical" evidence="10">
    <location>
        <begin position="274"/>
        <end position="297"/>
    </location>
</feature>
<evidence type="ECO:0000256" key="1">
    <source>
        <dbReference type="ARBA" id="ARBA00002936"/>
    </source>
</evidence>
<dbReference type="Proteomes" id="UP001652622">
    <property type="component" value="Unplaced"/>
</dbReference>
<dbReference type="FunFam" id="1.20.1070.10:FF:000006">
    <property type="entry name" value="Olfactory receptor"/>
    <property type="match status" value="1"/>
</dbReference>
<dbReference type="InterPro" id="IPR050402">
    <property type="entry name" value="OR51/52/56-like"/>
</dbReference>
<dbReference type="PROSITE" id="PS00237">
    <property type="entry name" value="G_PROTEIN_RECEP_F1_1"/>
    <property type="match status" value="1"/>
</dbReference>
<dbReference type="InterPro" id="IPR000725">
    <property type="entry name" value="Olfact_rcpt"/>
</dbReference>
<dbReference type="CDD" id="cd15952">
    <property type="entry name" value="7tmA_OR52E-like"/>
    <property type="match status" value="1"/>
</dbReference>
<accession>A0A6P9AZG9</accession>
<organism evidence="12 13">
    <name type="scientific">Pantherophis guttatus</name>
    <name type="common">Corn snake</name>
    <name type="synonym">Elaphe guttata</name>
    <dbReference type="NCBI Taxonomy" id="94885"/>
    <lineage>
        <taxon>Eukaryota</taxon>
        <taxon>Metazoa</taxon>
        <taxon>Chordata</taxon>
        <taxon>Craniata</taxon>
        <taxon>Vertebrata</taxon>
        <taxon>Euteleostomi</taxon>
        <taxon>Lepidosauria</taxon>
        <taxon>Squamata</taxon>
        <taxon>Bifurcata</taxon>
        <taxon>Unidentata</taxon>
        <taxon>Episquamata</taxon>
        <taxon>Toxicofera</taxon>
        <taxon>Serpentes</taxon>
        <taxon>Colubroidea</taxon>
        <taxon>Colubridae</taxon>
        <taxon>Colubrinae</taxon>
        <taxon>Pantherophis</taxon>
    </lineage>
</organism>
<feature type="transmembrane region" description="Helical" evidence="10">
    <location>
        <begin position="201"/>
        <end position="229"/>
    </location>
</feature>
<evidence type="ECO:0000256" key="7">
    <source>
        <dbReference type="ARBA" id="ARBA00023136"/>
    </source>
</evidence>
<dbReference type="OMA" id="AWMCAGV"/>
<evidence type="ECO:0000256" key="4">
    <source>
        <dbReference type="ARBA" id="ARBA00022692"/>
    </source>
</evidence>
<dbReference type="InterPro" id="IPR000276">
    <property type="entry name" value="GPCR_Rhodpsn"/>
</dbReference>
<keyword evidence="12" id="KW-1185">Reference proteome</keyword>
<evidence type="ECO:0000259" key="11">
    <source>
        <dbReference type="PROSITE" id="PS50262"/>
    </source>
</evidence>
<dbReference type="PANTHER" id="PTHR26450">
    <property type="entry name" value="OLFACTORY RECEPTOR 56B1-RELATED"/>
    <property type="match status" value="1"/>
</dbReference>
<dbReference type="InterPro" id="IPR017452">
    <property type="entry name" value="GPCR_Rhodpsn_7TM"/>
</dbReference>
<keyword evidence="3 10" id="KW-0716">Sensory transduction</keyword>
<keyword evidence="10" id="KW-1003">Cell membrane</keyword>
<evidence type="ECO:0000256" key="10">
    <source>
        <dbReference type="RuleBase" id="RU363047"/>
    </source>
</evidence>
<feature type="transmembrane region" description="Helical" evidence="10">
    <location>
        <begin position="29"/>
        <end position="51"/>
    </location>
</feature>